<dbReference type="EMBL" id="LAZR01017147">
    <property type="protein sequence ID" value="KKM01621.1"/>
    <property type="molecule type" value="Genomic_DNA"/>
</dbReference>
<feature type="compositionally biased region" description="Acidic residues" evidence="1">
    <location>
        <begin position="406"/>
        <end position="417"/>
    </location>
</feature>
<gene>
    <name evidence="2" type="ORF">LCGC14_1792590</name>
</gene>
<dbReference type="InterPro" id="IPR006944">
    <property type="entry name" value="Phage/GTA_portal"/>
</dbReference>
<comment type="caution">
    <text evidence="2">The sequence shown here is derived from an EMBL/GenBank/DDBJ whole genome shotgun (WGS) entry which is preliminary data.</text>
</comment>
<name>A0A0F9J6V6_9ZZZZ</name>
<dbReference type="Pfam" id="PF04860">
    <property type="entry name" value="Phage_portal"/>
    <property type="match status" value="1"/>
</dbReference>
<dbReference type="AlphaFoldDB" id="A0A0F9J6V6"/>
<accession>A0A0F9J6V6</accession>
<evidence type="ECO:0000256" key="1">
    <source>
        <dbReference type="SAM" id="MobiDB-lite"/>
    </source>
</evidence>
<reference evidence="2" key="1">
    <citation type="journal article" date="2015" name="Nature">
        <title>Complex archaea that bridge the gap between prokaryotes and eukaryotes.</title>
        <authorList>
            <person name="Spang A."/>
            <person name="Saw J.H."/>
            <person name="Jorgensen S.L."/>
            <person name="Zaremba-Niedzwiedzka K."/>
            <person name="Martijn J."/>
            <person name="Lind A.E."/>
            <person name="van Eijk R."/>
            <person name="Schleper C."/>
            <person name="Guy L."/>
            <person name="Ettema T.J."/>
        </authorList>
    </citation>
    <scope>NUCLEOTIDE SEQUENCE</scope>
</reference>
<evidence type="ECO:0000313" key="2">
    <source>
        <dbReference type="EMBL" id="KKM01621.1"/>
    </source>
</evidence>
<protein>
    <recommendedName>
        <fullName evidence="3">Phage portal protein</fullName>
    </recommendedName>
</protein>
<proteinExistence type="predicted"/>
<feature type="region of interest" description="Disordered" evidence="1">
    <location>
        <begin position="400"/>
        <end position="484"/>
    </location>
</feature>
<sequence>ELNRYEDYVISHLSPYSSGDVTDFKSDLLKPELVSEVRKNVRRMMNEAWDSAEKKKAIHWYFSSVVRRLEQEAETHRNQVKQIFERPSDRGNECTLRALQELLLDDILIYDAGVLVKNYSRTGKLAEMYHLPGDQIRIYRNEDRTIPEPPEPAYVWEEDGVVRAEFTKDELVFIMQNPQSNGYGMSPIEVAAYIITASIYADEYNIDYFKNSNVPPGVFNLGEEVTEEQRTMFQSMWESEVRGRGGLHRMLFLSGSKNPEFIPIQQQTNKDMQMMEYMKWSVAVKTACYGLSGQDIGFVVDYHRSVAQTQRELSQARGIKTVLHLLSQYYNKEIVDKEFDFDDVKFEWQAIDTTDESKTAQIDSIDIQSGVLTRNERRDKLGLRPVDGGDTATVPTQLIPISTMEEREEAQSAEDQGEMLGQEVPGAPGQDPLAPGAEGAAQPVVPAPTAPQEGAPEEGAPPKEKAVKFTVNRKVPIQKQHEKMDTVIKEMRKKGIDKTIKINYEVPDDKSEK</sequence>
<organism evidence="2">
    <name type="scientific">marine sediment metagenome</name>
    <dbReference type="NCBI Taxonomy" id="412755"/>
    <lineage>
        <taxon>unclassified sequences</taxon>
        <taxon>metagenomes</taxon>
        <taxon>ecological metagenomes</taxon>
    </lineage>
</organism>
<evidence type="ECO:0008006" key="3">
    <source>
        <dbReference type="Google" id="ProtNLM"/>
    </source>
</evidence>
<feature type="non-terminal residue" evidence="2">
    <location>
        <position position="1"/>
    </location>
</feature>